<protein>
    <recommendedName>
        <fullName evidence="1">F-box domain-containing protein</fullName>
    </recommendedName>
</protein>
<dbReference type="InterPro" id="IPR036047">
    <property type="entry name" value="F-box-like_dom_sf"/>
</dbReference>
<sequence length="350" mass="41110">MRGCQTFQSLLPKPNSYVQDPDDLDIEVQSNFILSGVTDGMPDPHPSGVSTWGVPERHGVPIRAISDPFVDSYEVSNSAFPFHPWCFGIYMKLSRLRLGHVELDRLPTFFQNINHYSRTFYDCPDPAVTRARRSQWWYHPGAEWLAVNPYYVPKLRDLVHKAMNTDPSFDLQTGVFNSLTNSAHTVAGQPVASDIFARLPQEIRDMIVNHLYSHDIAALRLASRAFYQLPVFLWHRLLREEMPWLWEIWTDEPPYFWATVTADDIERNKHEIHTPGMPRPIIVSHTINVQEHLSKWTIPKPPLGRTNWYMLYRDIKRHWNELRGLWNRERIWTYQEEMLVELEKHIRDGA</sequence>
<keyword evidence="3" id="KW-1185">Reference proteome</keyword>
<reference evidence="2 3" key="1">
    <citation type="submission" date="2019-04" db="EMBL/GenBank/DDBJ databases">
        <title>Aspergillus burnettii sp. nov., novel species from soil in southeast Queensland.</title>
        <authorList>
            <person name="Gilchrist C.L.M."/>
            <person name="Pitt J.I."/>
            <person name="Lange L."/>
            <person name="Lacey H.J."/>
            <person name="Vuong D."/>
            <person name="Midgley D.J."/>
            <person name="Greenfield P."/>
            <person name="Bradbury M."/>
            <person name="Lacey E."/>
            <person name="Busk P.K."/>
            <person name="Pilgaard B."/>
            <person name="Chooi Y.H."/>
            <person name="Piggott A.M."/>
        </authorList>
    </citation>
    <scope>NUCLEOTIDE SEQUENCE [LARGE SCALE GENOMIC DNA]</scope>
    <source>
        <strain evidence="2 3">FRR 5400</strain>
    </source>
</reference>
<evidence type="ECO:0000313" key="2">
    <source>
        <dbReference type="EMBL" id="KAF5865944.1"/>
    </source>
</evidence>
<gene>
    <name evidence="2" type="ORF">ETB97_001520</name>
</gene>
<dbReference type="Proteomes" id="UP000541154">
    <property type="component" value="Unassembled WGS sequence"/>
</dbReference>
<comment type="caution">
    <text evidence="2">The sequence shown here is derived from an EMBL/GenBank/DDBJ whole genome shotgun (WGS) entry which is preliminary data.</text>
</comment>
<evidence type="ECO:0000259" key="1">
    <source>
        <dbReference type="PROSITE" id="PS50181"/>
    </source>
</evidence>
<dbReference type="PROSITE" id="PS50181">
    <property type="entry name" value="FBOX"/>
    <property type="match status" value="1"/>
</dbReference>
<dbReference type="AlphaFoldDB" id="A0A8H6ADT7"/>
<organism evidence="2 3">
    <name type="scientific">Petromyces alliaceus</name>
    <name type="common">Aspergillus alliaceus</name>
    <dbReference type="NCBI Taxonomy" id="209559"/>
    <lineage>
        <taxon>Eukaryota</taxon>
        <taxon>Fungi</taxon>
        <taxon>Dikarya</taxon>
        <taxon>Ascomycota</taxon>
        <taxon>Pezizomycotina</taxon>
        <taxon>Eurotiomycetes</taxon>
        <taxon>Eurotiomycetidae</taxon>
        <taxon>Eurotiales</taxon>
        <taxon>Aspergillaceae</taxon>
        <taxon>Aspergillus</taxon>
        <taxon>Aspergillus subgen. Circumdati</taxon>
    </lineage>
</organism>
<evidence type="ECO:0000313" key="3">
    <source>
        <dbReference type="Proteomes" id="UP000541154"/>
    </source>
</evidence>
<proteinExistence type="predicted"/>
<accession>A0A8H6ADT7</accession>
<name>A0A8H6ADT7_PETAA</name>
<dbReference type="SUPFAM" id="SSF81383">
    <property type="entry name" value="F-box domain"/>
    <property type="match status" value="1"/>
</dbReference>
<feature type="domain" description="F-box" evidence="1">
    <location>
        <begin position="193"/>
        <end position="237"/>
    </location>
</feature>
<dbReference type="InterPro" id="IPR001810">
    <property type="entry name" value="F-box_dom"/>
</dbReference>
<dbReference type="EMBL" id="SPNV01000013">
    <property type="protein sequence ID" value="KAF5865944.1"/>
    <property type="molecule type" value="Genomic_DNA"/>
</dbReference>